<evidence type="ECO:0000256" key="3">
    <source>
        <dbReference type="ARBA" id="ARBA00022801"/>
    </source>
</evidence>
<dbReference type="EC" id="3.1.3.16" evidence="2"/>
<evidence type="ECO:0000313" key="8">
    <source>
        <dbReference type="EMBL" id="KAH0854881.1"/>
    </source>
</evidence>
<reference evidence="8 9" key="1">
    <citation type="submission" date="2021-05" db="EMBL/GenBank/DDBJ databases">
        <title>Genome Assembly of Synthetic Allotetraploid Brassica napus Reveals Homoeologous Exchanges between Subgenomes.</title>
        <authorList>
            <person name="Davis J.T."/>
        </authorList>
    </citation>
    <scope>NUCLEOTIDE SEQUENCE [LARGE SCALE GENOMIC DNA]</scope>
    <source>
        <strain evidence="9">cv. Da-Ae</strain>
        <tissue evidence="8">Seedling</tissue>
    </source>
</reference>
<feature type="domain" description="FCP1 homology" evidence="7">
    <location>
        <begin position="189"/>
        <end position="294"/>
    </location>
</feature>
<dbReference type="SMART" id="SM00577">
    <property type="entry name" value="CPDc"/>
    <property type="match status" value="1"/>
</dbReference>
<dbReference type="Proteomes" id="UP000824890">
    <property type="component" value="Unassembled WGS sequence"/>
</dbReference>
<evidence type="ECO:0000256" key="1">
    <source>
        <dbReference type="ARBA" id="ARBA00004123"/>
    </source>
</evidence>
<dbReference type="Pfam" id="PF03031">
    <property type="entry name" value="NIF"/>
    <property type="match status" value="1"/>
</dbReference>
<keyword evidence="4" id="KW-0539">Nucleus</keyword>
<evidence type="ECO:0000256" key="2">
    <source>
        <dbReference type="ARBA" id="ARBA00013081"/>
    </source>
</evidence>
<gene>
    <name evidence="8" type="ORF">HID58_031345</name>
</gene>
<dbReference type="PANTHER" id="PTHR23081:SF0">
    <property type="entry name" value="RNA POLYMERASE II C-TERMINAL DOMAIN PHOSPHATASE-LIKE 1"/>
    <property type="match status" value="1"/>
</dbReference>
<evidence type="ECO:0000313" key="9">
    <source>
        <dbReference type="Proteomes" id="UP000824890"/>
    </source>
</evidence>
<dbReference type="InterPro" id="IPR004274">
    <property type="entry name" value="FCP1_dom"/>
</dbReference>
<dbReference type="InterPro" id="IPR036412">
    <property type="entry name" value="HAD-like_sf"/>
</dbReference>
<dbReference type="InterPro" id="IPR039189">
    <property type="entry name" value="Fcp1"/>
</dbReference>
<evidence type="ECO:0000256" key="5">
    <source>
        <dbReference type="ARBA" id="ARBA00047761"/>
    </source>
</evidence>
<dbReference type="PROSITE" id="PS50969">
    <property type="entry name" value="FCP1"/>
    <property type="match status" value="1"/>
</dbReference>
<name>A0ABQ7XG67_BRANA</name>
<comment type="catalytic activity">
    <reaction evidence="6">
        <text>O-phospho-L-threonyl-[protein] + H2O = L-threonyl-[protein] + phosphate</text>
        <dbReference type="Rhea" id="RHEA:47004"/>
        <dbReference type="Rhea" id="RHEA-COMP:11060"/>
        <dbReference type="Rhea" id="RHEA-COMP:11605"/>
        <dbReference type="ChEBI" id="CHEBI:15377"/>
        <dbReference type="ChEBI" id="CHEBI:30013"/>
        <dbReference type="ChEBI" id="CHEBI:43474"/>
        <dbReference type="ChEBI" id="CHEBI:61977"/>
        <dbReference type="EC" id="3.1.3.16"/>
    </reaction>
</comment>
<comment type="catalytic activity">
    <reaction evidence="5">
        <text>O-phospho-L-seryl-[protein] + H2O = L-seryl-[protein] + phosphate</text>
        <dbReference type="Rhea" id="RHEA:20629"/>
        <dbReference type="Rhea" id="RHEA-COMP:9863"/>
        <dbReference type="Rhea" id="RHEA-COMP:11604"/>
        <dbReference type="ChEBI" id="CHEBI:15377"/>
        <dbReference type="ChEBI" id="CHEBI:29999"/>
        <dbReference type="ChEBI" id="CHEBI:43474"/>
        <dbReference type="ChEBI" id="CHEBI:83421"/>
        <dbReference type="EC" id="3.1.3.16"/>
    </reaction>
</comment>
<comment type="caution">
    <text evidence="8">The sequence shown here is derived from an EMBL/GenBank/DDBJ whole genome shotgun (WGS) entry which is preliminary data.</text>
</comment>
<organism evidence="8 9">
    <name type="scientific">Brassica napus</name>
    <name type="common">Rape</name>
    <dbReference type="NCBI Taxonomy" id="3708"/>
    <lineage>
        <taxon>Eukaryota</taxon>
        <taxon>Viridiplantae</taxon>
        <taxon>Streptophyta</taxon>
        <taxon>Embryophyta</taxon>
        <taxon>Tracheophyta</taxon>
        <taxon>Spermatophyta</taxon>
        <taxon>Magnoliopsida</taxon>
        <taxon>eudicotyledons</taxon>
        <taxon>Gunneridae</taxon>
        <taxon>Pentapetalae</taxon>
        <taxon>rosids</taxon>
        <taxon>malvids</taxon>
        <taxon>Brassicales</taxon>
        <taxon>Brassicaceae</taxon>
        <taxon>Brassiceae</taxon>
        <taxon>Brassica</taxon>
    </lineage>
</organism>
<dbReference type="EMBL" id="JAGKQM010000222">
    <property type="protein sequence ID" value="KAH0854881.1"/>
    <property type="molecule type" value="Genomic_DNA"/>
</dbReference>
<evidence type="ECO:0000256" key="4">
    <source>
        <dbReference type="ARBA" id="ARBA00023242"/>
    </source>
</evidence>
<sequence length="294" mass="33603">MYNNSNRVQVYLEDGRVGEMEICPPRESHQEDHVMKQRRVMEKVKMGMGIRISRFSQPSERCPPLAVLATVSSCGLCFKLEASPSPAQEQLSLLYSSCLRGNKTAVMSLGEEELHLVAMYAENINNDRPCFWAFTVAPGIYDSCLVMLNLRCLARINNEGDPQRIAAMVAEMKRYLQSELVPALSENHQPLVRPLIRLPEKNIILTRINPMIRDTSVLVRMRPSWEELRSYLTAKGRKRFEVYVCTMAERDYALEMWRLLDPEGNLINASDLLARIVCVKSGTFFVTNLFLLIL</sequence>
<comment type="subcellular location">
    <subcellularLocation>
        <location evidence="1">Nucleus</location>
    </subcellularLocation>
</comment>
<dbReference type="Gene3D" id="3.40.50.1000">
    <property type="entry name" value="HAD superfamily/HAD-like"/>
    <property type="match status" value="1"/>
</dbReference>
<keyword evidence="9" id="KW-1185">Reference proteome</keyword>
<keyword evidence="3" id="KW-0378">Hydrolase</keyword>
<evidence type="ECO:0000256" key="6">
    <source>
        <dbReference type="ARBA" id="ARBA00048336"/>
    </source>
</evidence>
<dbReference type="InterPro" id="IPR023214">
    <property type="entry name" value="HAD_sf"/>
</dbReference>
<dbReference type="SUPFAM" id="SSF56784">
    <property type="entry name" value="HAD-like"/>
    <property type="match status" value="1"/>
</dbReference>
<protein>
    <recommendedName>
        <fullName evidence="2">protein-serine/threonine phosphatase</fullName>
        <ecNumber evidence="2">3.1.3.16</ecNumber>
    </recommendedName>
</protein>
<accession>A0ABQ7XG67</accession>
<evidence type="ECO:0000259" key="7">
    <source>
        <dbReference type="PROSITE" id="PS50969"/>
    </source>
</evidence>
<proteinExistence type="predicted"/>
<dbReference type="PANTHER" id="PTHR23081">
    <property type="entry name" value="RNA POLYMERASE II CTD PHOSPHATASE"/>
    <property type="match status" value="1"/>
</dbReference>